<evidence type="ECO:0000256" key="7">
    <source>
        <dbReference type="RuleBase" id="RU000461"/>
    </source>
</evidence>
<comment type="similarity">
    <text evidence="7">Belongs to the cytochrome P450 family.</text>
</comment>
<dbReference type="Proteomes" id="UP001224775">
    <property type="component" value="Unassembled WGS sequence"/>
</dbReference>
<dbReference type="EMBL" id="JATAAI010000009">
    <property type="protein sequence ID" value="KAK1743260.1"/>
    <property type="molecule type" value="Genomic_DNA"/>
</dbReference>
<organism evidence="8 9">
    <name type="scientific">Skeletonema marinoi</name>
    <dbReference type="NCBI Taxonomy" id="267567"/>
    <lineage>
        <taxon>Eukaryota</taxon>
        <taxon>Sar</taxon>
        <taxon>Stramenopiles</taxon>
        <taxon>Ochrophyta</taxon>
        <taxon>Bacillariophyta</taxon>
        <taxon>Coscinodiscophyceae</taxon>
        <taxon>Thalassiosirophycidae</taxon>
        <taxon>Thalassiosirales</taxon>
        <taxon>Skeletonemataceae</taxon>
        <taxon>Skeletonema</taxon>
        <taxon>Skeletonema marinoi-dohrnii complex</taxon>
    </lineage>
</organism>
<reference evidence="8" key="1">
    <citation type="submission" date="2023-06" db="EMBL/GenBank/DDBJ databases">
        <title>Survivors Of The Sea: Transcriptome response of Skeletonema marinoi to long-term dormancy.</title>
        <authorList>
            <person name="Pinder M.I.M."/>
            <person name="Kourtchenko O."/>
            <person name="Robertson E.K."/>
            <person name="Larsson T."/>
            <person name="Maumus F."/>
            <person name="Osuna-Cruz C.M."/>
            <person name="Vancaester E."/>
            <person name="Stenow R."/>
            <person name="Vandepoele K."/>
            <person name="Ploug H."/>
            <person name="Bruchert V."/>
            <person name="Godhe A."/>
            <person name="Topel M."/>
        </authorList>
    </citation>
    <scope>NUCLEOTIDE SEQUENCE</scope>
    <source>
        <strain evidence="8">R05AC</strain>
    </source>
</reference>
<dbReference type="InterPro" id="IPR001128">
    <property type="entry name" value="Cyt_P450"/>
</dbReference>
<dbReference type="PRINTS" id="PR00385">
    <property type="entry name" value="P450"/>
</dbReference>
<keyword evidence="4 6" id="KW-0408">Iron</keyword>
<evidence type="ECO:0000256" key="2">
    <source>
        <dbReference type="ARBA" id="ARBA00022723"/>
    </source>
</evidence>
<evidence type="ECO:0000256" key="3">
    <source>
        <dbReference type="ARBA" id="ARBA00023002"/>
    </source>
</evidence>
<keyword evidence="9" id="KW-1185">Reference proteome</keyword>
<evidence type="ECO:0000313" key="8">
    <source>
        <dbReference type="EMBL" id="KAK1743260.1"/>
    </source>
</evidence>
<evidence type="ECO:0000256" key="6">
    <source>
        <dbReference type="PIRSR" id="PIRSR602401-1"/>
    </source>
</evidence>
<dbReference type="PROSITE" id="PS00086">
    <property type="entry name" value="CYTOCHROME_P450"/>
    <property type="match status" value="1"/>
</dbReference>
<evidence type="ECO:0000256" key="5">
    <source>
        <dbReference type="ARBA" id="ARBA00023033"/>
    </source>
</evidence>
<dbReference type="SUPFAM" id="SSF48264">
    <property type="entry name" value="Cytochrome P450"/>
    <property type="match status" value="1"/>
</dbReference>
<keyword evidence="2 6" id="KW-0479">Metal-binding</keyword>
<keyword evidence="6 7" id="KW-0349">Heme</keyword>
<dbReference type="PRINTS" id="PR00463">
    <property type="entry name" value="EP450I"/>
</dbReference>
<dbReference type="PANTHER" id="PTHR24303:SF31">
    <property type="entry name" value="CYTOCHROME P450 307A1-RELATED"/>
    <property type="match status" value="1"/>
</dbReference>
<dbReference type="GO" id="GO:0020037">
    <property type="term" value="F:heme binding"/>
    <property type="evidence" value="ECO:0007669"/>
    <property type="project" value="InterPro"/>
</dbReference>
<comment type="cofactor">
    <cofactor evidence="1 6">
        <name>heme</name>
        <dbReference type="ChEBI" id="CHEBI:30413"/>
    </cofactor>
</comment>
<dbReference type="PANTHER" id="PTHR24303">
    <property type="entry name" value="HEME-BINDING MONOOXYGENASE FAMILY"/>
    <property type="match status" value="1"/>
</dbReference>
<name>A0AAD8YCZ3_9STRA</name>
<dbReference type="InterPro" id="IPR017972">
    <property type="entry name" value="Cyt_P450_CS"/>
</dbReference>
<dbReference type="InterPro" id="IPR002401">
    <property type="entry name" value="Cyt_P450_E_grp-I"/>
</dbReference>
<dbReference type="GO" id="GO:0016705">
    <property type="term" value="F:oxidoreductase activity, acting on paired donors, with incorporation or reduction of molecular oxygen"/>
    <property type="evidence" value="ECO:0007669"/>
    <property type="project" value="InterPro"/>
</dbReference>
<gene>
    <name evidence="8" type="ORF">QTG54_005881</name>
</gene>
<sequence length="288" mass="32265">MKSSKYSTFEANFAVARKIASQKIENFKERKANGELLNDFEKNSYAGLAIDRYLSSAGEEGALEEEDVGEIIMVALIAALDTTSAMLNWCIVHLAMNPNVQEELFKEISSNITAEGNLTADYFSKSNSAYLNAVLRENHRITPPIALNLTKENVTGEIEIHDVTLPKQSMVVLDTRSLGMDPNVVKDPDTFDPSRWFDEEQVKGRKGTSAEVLDHPLYREPFSAGARKCPGSRVANYEAKVMLSQLVLDWKISLASDDQKIESWRDVPYFNGLTVQPTVPELSFEKRH</sequence>
<dbReference type="GO" id="GO:0005506">
    <property type="term" value="F:iron ion binding"/>
    <property type="evidence" value="ECO:0007669"/>
    <property type="project" value="InterPro"/>
</dbReference>
<dbReference type="Pfam" id="PF00067">
    <property type="entry name" value="p450"/>
    <property type="match status" value="1"/>
</dbReference>
<evidence type="ECO:0000313" key="9">
    <source>
        <dbReference type="Proteomes" id="UP001224775"/>
    </source>
</evidence>
<proteinExistence type="inferred from homology"/>
<dbReference type="InterPro" id="IPR036396">
    <property type="entry name" value="Cyt_P450_sf"/>
</dbReference>
<feature type="binding site" description="axial binding residue" evidence="6">
    <location>
        <position position="229"/>
    </location>
    <ligand>
        <name>heme</name>
        <dbReference type="ChEBI" id="CHEBI:30413"/>
    </ligand>
    <ligandPart>
        <name>Fe</name>
        <dbReference type="ChEBI" id="CHEBI:18248"/>
    </ligandPart>
</feature>
<protein>
    <submittedName>
        <fullName evidence="8">Cytochrome P450 family protein</fullName>
    </submittedName>
</protein>
<dbReference type="Gene3D" id="1.10.630.10">
    <property type="entry name" value="Cytochrome P450"/>
    <property type="match status" value="1"/>
</dbReference>
<comment type="caution">
    <text evidence="8">The sequence shown here is derived from an EMBL/GenBank/DDBJ whole genome shotgun (WGS) entry which is preliminary data.</text>
</comment>
<evidence type="ECO:0000256" key="4">
    <source>
        <dbReference type="ARBA" id="ARBA00023004"/>
    </source>
</evidence>
<dbReference type="GO" id="GO:0004497">
    <property type="term" value="F:monooxygenase activity"/>
    <property type="evidence" value="ECO:0007669"/>
    <property type="project" value="UniProtKB-KW"/>
</dbReference>
<accession>A0AAD8YCZ3</accession>
<dbReference type="AlphaFoldDB" id="A0AAD8YCZ3"/>
<keyword evidence="3 7" id="KW-0560">Oxidoreductase</keyword>
<keyword evidence="5 7" id="KW-0503">Monooxygenase</keyword>
<evidence type="ECO:0000256" key="1">
    <source>
        <dbReference type="ARBA" id="ARBA00001971"/>
    </source>
</evidence>